<sequence>MAGRIHPTAIVAPEAELADDVTVGAYSIVGPGVRIGAGSQVGPHCIIDGQTTIGRDNVFYRFCSIGGMPQDKKYKGEPTRLEIGDGNMVREYVTINTGTAQDVGVTRVGDDNWIMAYVHIAHDCQIASHTVIANSVQLAGHIHIDDWAILGGSSAVHQFVRIGAHCMIGGTSSIRQDIPPYVIGAGDPFRPVGINSEGLSRRGYTPETVSALKEAYKILYRRNLKVEEAAQQIAALQAQRSEASDALQVLVDFLNASTRGIARA</sequence>
<comment type="similarity">
    <text evidence="7">Belongs to the transferase hexapeptide repeat family. LpxA subfamily.</text>
</comment>
<proteinExistence type="inferred from homology"/>
<evidence type="ECO:0000256" key="5">
    <source>
        <dbReference type="ARBA" id="ARBA00023098"/>
    </source>
</evidence>
<dbReference type="GO" id="GO:0009245">
    <property type="term" value="P:lipid A biosynthetic process"/>
    <property type="evidence" value="ECO:0007669"/>
    <property type="project" value="UniProtKB-UniRule"/>
</dbReference>
<keyword evidence="1 7" id="KW-0444">Lipid biosynthesis</keyword>
<dbReference type="Pfam" id="PF13720">
    <property type="entry name" value="Acetyltransf_11"/>
    <property type="match status" value="1"/>
</dbReference>
<dbReference type="OrthoDB" id="9807278at2"/>
<evidence type="ECO:0000256" key="6">
    <source>
        <dbReference type="ARBA" id="ARBA00023315"/>
    </source>
</evidence>
<dbReference type="InterPro" id="IPR010137">
    <property type="entry name" value="Lipid_A_LpxA"/>
</dbReference>
<dbReference type="Pfam" id="PF00132">
    <property type="entry name" value="Hexapep"/>
    <property type="match status" value="1"/>
</dbReference>
<dbReference type="Gene3D" id="2.160.10.10">
    <property type="entry name" value="Hexapeptide repeat proteins"/>
    <property type="match status" value="1"/>
</dbReference>
<accession>A0A2U1CJP7</accession>
<dbReference type="NCBIfam" id="NF003657">
    <property type="entry name" value="PRK05289.1"/>
    <property type="match status" value="1"/>
</dbReference>
<dbReference type="HAMAP" id="MF_00387">
    <property type="entry name" value="LpxA"/>
    <property type="match status" value="1"/>
</dbReference>
<dbReference type="InterPro" id="IPR029098">
    <property type="entry name" value="Acetyltransf_C"/>
</dbReference>
<evidence type="ECO:0000256" key="2">
    <source>
        <dbReference type="ARBA" id="ARBA00022556"/>
    </source>
</evidence>
<organism evidence="9 10">
    <name type="scientific">Pusillimonas noertemannii</name>
    <dbReference type="NCBI Taxonomy" id="305977"/>
    <lineage>
        <taxon>Bacteria</taxon>
        <taxon>Pseudomonadati</taxon>
        <taxon>Pseudomonadota</taxon>
        <taxon>Betaproteobacteria</taxon>
        <taxon>Burkholderiales</taxon>
        <taxon>Alcaligenaceae</taxon>
        <taxon>Pusillimonas</taxon>
    </lineage>
</organism>
<dbReference type="AlphaFoldDB" id="A0A2U1CJP7"/>
<dbReference type="UniPathway" id="UPA00359">
    <property type="reaction ID" value="UER00477"/>
</dbReference>
<dbReference type="InterPro" id="IPR011004">
    <property type="entry name" value="Trimer_LpxA-like_sf"/>
</dbReference>
<dbReference type="PANTHER" id="PTHR43480:SF1">
    <property type="entry name" value="ACYL-[ACYL-CARRIER-PROTEIN]--UDP-N-ACETYLGLUCOSAMINE O-ACYLTRANSFERASE, MITOCHONDRIAL-RELATED"/>
    <property type="match status" value="1"/>
</dbReference>
<comment type="subcellular location">
    <subcellularLocation>
        <location evidence="7">Cytoplasm</location>
    </subcellularLocation>
</comment>
<evidence type="ECO:0000256" key="1">
    <source>
        <dbReference type="ARBA" id="ARBA00022516"/>
    </source>
</evidence>
<dbReference type="CDD" id="cd03351">
    <property type="entry name" value="LbH_UDP-GlcNAc_AT"/>
    <property type="match status" value="1"/>
</dbReference>
<dbReference type="Proteomes" id="UP000246145">
    <property type="component" value="Unassembled WGS sequence"/>
</dbReference>
<dbReference type="SUPFAM" id="SSF51161">
    <property type="entry name" value="Trimeric LpxA-like enzymes"/>
    <property type="match status" value="1"/>
</dbReference>
<dbReference type="PANTHER" id="PTHR43480">
    <property type="entry name" value="ACYL-[ACYL-CARRIER-PROTEIN]--UDP-N-ACETYLGLUCOSAMINE O-ACYLTRANSFERASE"/>
    <property type="match status" value="1"/>
</dbReference>
<keyword evidence="3 7" id="KW-0808">Transferase</keyword>
<evidence type="ECO:0000313" key="9">
    <source>
        <dbReference type="EMBL" id="PVY61208.1"/>
    </source>
</evidence>
<protein>
    <recommendedName>
        <fullName evidence="7">Acyl-[acyl-carrier-protein]--UDP-N-acetylglucosamine O-acyltransferase</fullName>
        <shortName evidence="7">UDP-N-acetylglucosamine acyltransferase</shortName>
        <ecNumber evidence="7">2.3.1.129</ecNumber>
    </recommendedName>
</protein>
<dbReference type="STRING" id="1231391.GCA_000308195_01059"/>
<dbReference type="EMBL" id="QEKO01000004">
    <property type="protein sequence ID" value="PVY61208.1"/>
    <property type="molecule type" value="Genomic_DNA"/>
</dbReference>
<reference evidence="9 10" key="1">
    <citation type="submission" date="2018-04" db="EMBL/GenBank/DDBJ databases">
        <title>Genomic Encyclopedia of Type Strains, Phase IV (KMG-IV): sequencing the most valuable type-strain genomes for metagenomic binning, comparative biology and taxonomic classification.</title>
        <authorList>
            <person name="Goeker M."/>
        </authorList>
    </citation>
    <scope>NUCLEOTIDE SEQUENCE [LARGE SCALE GENOMIC DNA]</scope>
    <source>
        <strain evidence="9 10">DSM 10065</strain>
    </source>
</reference>
<evidence type="ECO:0000313" key="10">
    <source>
        <dbReference type="Proteomes" id="UP000246145"/>
    </source>
</evidence>
<evidence type="ECO:0000256" key="7">
    <source>
        <dbReference type="HAMAP-Rule" id="MF_00387"/>
    </source>
</evidence>
<evidence type="ECO:0000256" key="4">
    <source>
        <dbReference type="ARBA" id="ARBA00022737"/>
    </source>
</evidence>
<dbReference type="Gene3D" id="1.20.1180.10">
    <property type="entry name" value="Udp N-acetylglucosamine O-acyltransferase, C-terminal domain"/>
    <property type="match status" value="1"/>
</dbReference>
<dbReference type="InterPro" id="IPR001451">
    <property type="entry name" value="Hexapep"/>
</dbReference>
<gene>
    <name evidence="7" type="primary">lpxA</name>
    <name evidence="9" type="ORF">C7440_2758</name>
</gene>
<comment type="catalytic activity">
    <reaction evidence="7">
        <text>a (3R)-hydroxyacyl-[ACP] + UDP-N-acetyl-alpha-D-glucosamine = a UDP-3-O-[(3R)-3-hydroxyacyl]-N-acetyl-alpha-D-glucosamine + holo-[ACP]</text>
        <dbReference type="Rhea" id="RHEA:67812"/>
        <dbReference type="Rhea" id="RHEA-COMP:9685"/>
        <dbReference type="Rhea" id="RHEA-COMP:9945"/>
        <dbReference type="ChEBI" id="CHEBI:57705"/>
        <dbReference type="ChEBI" id="CHEBI:64479"/>
        <dbReference type="ChEBI" id="CHEBI:78827"/>
        <dbReference type="ChEBI" id="CHEBI:173225"/>
        <dbReference type="EC" id="2.3.1.129"/>
    </reaction>
</comment>
<dbReference type="RefSeq" id="WP_017523427.1">
    <property type="nucleotide sequence ID" value="NZ_JACCEX010000004.1"/>
</dbReference>
<evidence type="ECO:0000256" key="3">
    <source>
        <dbReference type="ARBA" id="ARBA00022679"/>
    </source>
</evidence>
<keyword evidence="5 7" id="KW-0443">Lipid metabolism</keyword>
<comment type="pathway">
    <text evidence="7">Glycolipid biosynthesis; lipid IV(A) biosynthesis; lipid IV(A) from (3R)-3-hydroxytetradecanoyl-[acyl-carrier-protein] and UDP-N-acetyl-alpha-D-glucosamine: step 1/6.</text>
</comment>
<dbReference type="NCBIfam" id="TIGR01852">
    <property type="entry name" value="lipid_A_lpxA"/>
    <property type="match status" value="1"/>
</dbReference>
<keyword evidence="2 7" id="KW-0441">Lipid A biosynthesis</keyword>
<name>A0A2U1CJP7_9BURK</name>
<keyword evidence="6 7" id="KW-0012">Acyltransferase</keyword>
<feature type="domain" description="UDP N-acetylglucosamine O-acyltransferase C-terminal" evidence="8">
    <location>
        <begin position="177"/>
        <end position="261"/>
    </location>
</feature>
<comment type="subunit">
    <text evidence="7">Homotrimer.</text>
</comment>
<dbReference type="PIRSF" id="PIRSF000456">
    <property type="entry name" value="UDP-GlcNAc_acltr"/>
    <property type="match status" value="1"/>
</dbReference>
<dbReference type="InterPro" id="IPR037157">
    <property type="entry name" value="Acetyltransf_C_sf"/>
</dbReference>
<dbReference type="GO" id="GO:0008780">
    <property type="term" value="F:acyl-[acyl-carrier-protein]-UDP-N-acetylglucosamine O-acyltransferase activity"/>
    <property type="evidence" value="ECO:0007669"/>
    <property type="project" value="UniProtKB-UniRule"/>
</dbReference>
<keyword evidence="7" id="KW-0963">Cytoplasm</keyword>
<dbReference type="GO" id="GO:0016020">
    <property type="term" value="C:membrane"/>
    <property type="evidence" value="ECO:0007669"/>
    <property type="project" value="GOC"/>
</dbReference>
<keyword evidence="4 7" id="KW-0677">Repeat</keyword>
<keyword evidence="10" id="KW-1185">Reference proteome</keyword>
<dbReference type="EC" id="2.3.1.129" evidence="7"/>
<comment type="caution">
    <text evidence="9">The sequence shown here is derived from an EMBL/GenBank/DDBJ whole genome shotgun (WGS) entry which is preliminary data.</text>
</comment>
<evidence type="ECO:0000259" key="8">
    <source>
        <dbReference type="Pfam" id="PF13720"/>
    </source>
</evidence>
<comment type="function">
    <text evidence="7">Involved in the biosynthesis of lipid A, a phosphorylated glycolipid that anchors the lipopolysaccharide to the outer membrane of the cell.</text>
</comment>
<dbReference type="GO" id="GO:0005737">
    <property type="term" value="C:cytoplasm"/>
    <property type="evidence" value="ECO:0007669"/>
    <property type="project" value="UniProtKB-SubCell"/>
</dbReference>